<dbReference type="Proteomes" id="UP000198816">
    <property type="component" value="Unassembled WGS sequence"/>
</dbReference>
<dbReference type="AlphaFoldDB" id="A0A1H2T6P3"/>
<evidence type="ECO:0000313" key="3">
    <source>
        <dbReference type="Proteomes" id="UP000198816"/>
    </source>
</evidence>
<dbReference type="PIRSF" id="PIRSF005647">
    <property type="entry name" value="CooC"/>
    <property type="match status" value="1"/>
</dbReference>
<dbReference type="Gene3D" id="3.40.50.300">
    <property type="entry name" value="P-loop containing nucleotide triphosphate hydrolases"/>
    <property type="match status" value="1"/>
</dbReference>
<dbReference type="EMBL" id="FNNZ01000003">
    <property type="protein sequence ID" value="SDW39437.1"/>
    <property type="molecule type" value="Genomic_DNA"/>
</dbReference>
<dbReference type="GO" id="GO:0005524">
    <property type="term" value="F:ATP binding"/>
    <property type="evidence" value="ECO:0007669"/>
    <property type="project" value="TreeGrafter"/>
</dbReference>
<reference evidence="3" key="1">
    <citation type="submission" date="2016-10" db="EMBL/GenBank/DDBJ databases">
        <authorList>
            <person name="Varghese N."/>
            <person name="Submissions S."/>
        </authorList>
    </citation>
    <scope>NUCLEOTIDE SEQUENCE [LARGE SCALE GENOMIC DNA]</scope>
    <source>
        <strain evidence="3">DSM 217</strain>
    </source>
</reference>
<dbReference type="RefSeq" id="WP_093028927.1">
    <property type="nucleotide sequence ID" value="NZ_FNNZ01000003.1"/>
</dbReference>
<dbReference type="GO" id="GO:0051782">
    <property type="term" value="P:negative regulation of cell division"/>
    <property type="evidence" value="ECO:0007669"/>
    <property type="project" value="TreeGrafter"/>
</dbReference>
<protein>
    <submittedName>
        <fullName evidence="2">CO dehydrogenase maturation factor</fullName>
    </submittedName>
</protein>
<dbReference type="PANTHER" id="PTHR43384:SF3">
    <property type="entry name" value="AAA+ ATPASE DOMAIN-CONTAINING PROTEIN"/>
    <property type="match status" value="1"/>
</dbReference>
<dbReference type="Pfam" id="PF01656">
    <property type="entry name" value="CbiA"/>
    <property type="match status" value="1"/>
</dbReference>
<keyword evidence="3" id="KW-1185">Reference proteome</keyword>
<dbReference type="PANTHER" id="PTHR43384">
    <property type="entry name" value="SEPTUM SITE-DETERMINING PROTEIN MIND HOMOLOG, CHLOROPLASTIC-RELATED"/>
    <property type="match status" value="1"/>
</dbReference>
<name>A0A1H2T6P3_THIRO</name>
<dbReference type="InterPro" id="IPR002586">
    <property type="entry name" value="CobQ/CobB/MinD/ParA_Nub-bd_dom"/>
</dbReference>
<feature type="domain" description="CobQ/CobB/MinD/ParA nucleotide binding" evidence="1">
    <location>
        <begin position="23"/>
        <end position="261"/>
    </location>
</feature>
<sequence>MAGEQTRRIDQPTRALARKRILVCGKGGSGKSTLVALIAAVLQRRDYRVMVLDGDASNPEGLVRLLFGVGVQNEPKPLIEFFGGTERVTCPVDDPSPLTRIGESNPVPAKPINLSTEIGPEYSLERGNLRLLQAGKIETYGQGCDGPIEKVVRDFMLDDEVVSLIDEKAGVEHFGRRIPDRMDIILGVLDCTRESVSIARRIHGFTTEMGTDNAWFVLNKVESQAMSDQMMDLLGDLSEKVTGTVPYVTDLVKAALAGSPIDEHLAAKHVDPIVQRLEGIASQYR</sequence>
<evidence type="ECO:0000259" key="1">
    <source>
        <dbReference type="Pfam" id="PF01656"/>
    </source>
</evidence>
<proteinExistence type="predicted"/>
<accession>A0A1H2T6P3</accession>
<dbReference type="InterPro" id="IPR027417">
    <property type="entry name" value="P-loop_NTPase"/>
</dbReference>
<dbReference type="GO" id="GO:0009898">
    <property type="term" value="C:cytoplasmic side of plasma membrane"/>
    <property type="evidence" value="ECO:0007669"/>
    <property type="project" value="TreeGrafter"/>
</dbReference>
<dbReference type="STRING" id="1058.SAMN05421783_103315"/>
<dbReference type="InterPro" id="IPR050625">
    <property type="entry name" value="ParA/MinD_ATPase"/>
</dbReference>
<dbReference type="SUPFAM" id="SSF52540">
    <property type="entry name" value="P-loop containing nucleoside triphosphate hydrolases"/>
    <property type="match status" value="1"/>
</dbReference>
<dbReference type="GO" id="GO:0016887">
    <property type="term" value="F:ATP hydrolysis activity"/>
    <property type="evidence" value="ECO:0007669"/>
    <property type="project" value="TreeGrafter"/>
</dbReference>
<dbReference type="InterPro" id="IPR014433">
    <property type="entry name" value="CooC"/>
</dbReference>
<dbReference type="OrthoDB" id="9780677at2"/>
<organism evidence="2 3">
    <name type="scientific">Thiocapsa roseopersicina</name>
    <dbReference type="NCBI Taxonomy" id="1058"/>
    <lineage>
        <taxon>Bacteria</taxon>
        <taxon>Pseudomonadati</taxon>
        <taxon>Pseudomonadota</taxon>
        <taxon>Gammaproteobacteria</taxon>
        <taxon>Chromatiales</taxon>
        <taxon>Chromatiaceae</taxon>
        <taxon>Thiocapsa</taxon>
    </lineage>
</organism>
<evidence type="ECO:0000313" key="2">
    <source>
        <dbReference type="EMBL" id="SDW39437.1"/>
    </source>
</evidence>
<dbReference type="GO" id="GO:0005829">
    <property type="term" value="C:cytosol"/>
    <property type="evidence" value="ECO:0007669"/>
    <property type="project" value="TreeGrafter"/>
</dbReference>
<gene>
    <name evidence="2" type="ORF">SAMN05421783_103315</name>
</gene>